<proteinExistence type="predicted"/>
<organism evidence="3 4">
    <name type="scientific">Elasticomyces elasticus</name>
    <dbReference type="NCBI Taxonomy" id="574655"/>
    <lineage>
        <taxon>Eukaryota</taxon>
        <taxon>Fungi</taxon>
        <taxon>Dikarya</taxon>
        <taxon>Ascomycota</taxon>
        <taxon>Pezizomycotina</taxon>
        <taxon>Dothideomycetes</taxon>
        <taxon>Dothideomycetidae</taxon>
        <taxon>Mycosphaerellales</taxon>
        <taxon>Teratosphaeriaceae</taxon>
        <taxon>Elasticomyces</taxon>
    </lineage>
</organism>
<sequence length="1155" mass="127605">MPKPICIRCKAVLDPPLNQHALSKCGRAPPASIDQLWPDCEALGDACEAPEETDIAQCKVICETFKPDSEFQDKPLTKHMLEALFQKAYAKPKKASVPVVNQNLPLRASTSSNTTTQGSPSTGAQSESTAVVSSPPPWRLKFQNRDGLVSPLPKKEVITCVDRGLNVCKALQPVDINRRGVSGKAIFVSTNYVVVDQLPKQLFVYTIAYGEIKTNDSNATIADTTKPPRRIKRLAEKKLVFEGLREETPLQGRNDWATDCDTLWSGTALHDATKPGFVMPHIGFKKATGRSATIDHVTFTYKEKLEFPAQDTTRSLLNSSQDGERGASSYIAALNGLVSKHVTEARHGIVQVGPNKFFLSDVYSHMPHPRWKPKSQGEDTWSPLNAHRGYYSSIRPGADKVLLNIGAKTTAFLHPMPVSDFLRCVNRGGYEQYGDAEGLLKNSMLRIAYDRQQFHDDFDPNEESNRRKAFASLGSMPPGQQTFDHPQKGTIDVARYFEEDLKATTVPSNRFPCVNAGVRPRMINGTEDPETVGKQLWVPAEFLEVVPNQPLSQQLSPNDMDAMLKAAQHAPGTLQKLIAGEGFDALGLTGKDADHLKLLGLHIKPQLLQIPARCLPTPGITFSDRKAINIRNASWFLETSDGGPPVTFCHVPQQRARIHVLDLTLGGVGDLAGRLVGALNTRLTRHSFKFADGSAAQTFHLVTDSISFNPRAHEHKQPPRFGLQDLSDETLITKFGALAKSYNDADSFLVLLDNKQSAINSAEYARVKRVFDQHLGLHTVCLTVPKFTFKYPDTKEEYLDVPGGQLFSNLALKFNLKLGGQNHSVVAGKDRNAKSAFHDIQADTIVLGADVSHAPSKFPDCPSVAAVVGNIDREFATFPGSMRLQAKGQEVIAELRNMVAERVVAYSIATKKFPTRMIFFRDGIGEDQFDNASDVEMERVKDGYEDAFGTLKEAKVSGLTLTKPAKLDLVFIVVGKRHHARFFPVDDSNADKKGNVLPGLIVDSVITRPDVTKVYDFFLQSHAALNGTAKSAHYIVLEPGSMKADQIQALTHAFCYNYARASKGVSYAGPAYYADRLCERGTHYLKGYTIMNMSQGHGRVITDDEKKGGKDGMNAFRNRVAGHISRQTTWNPYCEDVPSRKNPWHPRLDNVMFWL</sequence>
<dbReference type="EMBL" id="JAVRQU010000014">
    <property type="protein sequence ID" value="KAK5695268.1"/>
    <property type="molecule type" value="Genomic_DNA"/>
</dbReference>
<evidence type="ECO:0000313" key="3">
    <source>
        <dbReference type="EMBL" id="KAK5695268.1"/>
    </source>
</evidence>
<dbReference type="Gene3D" id="3.40.50.2300">
    <property type="match status" value="1"/>
</dbReference>
<feature type="compositionally biased region" description="Polar residues" evidence="1">
    <location>
        <begin position="104"/>
        <end position="132"/>
    </location>
</feature>
<dbReference type="PROSITE" id="PS50822">
    <property type="entry name" value="PIWI"/>
    <property type="match status" value="1"/>
</dbReference>
<reference evidence="3" key="1">
    <citation type="submission" date="2023-08" db="EMBL/GenBank/DDBJ databases">
        <title>Black Yeasts Isolated from many extreme environments.</title>
        <authorList>
            <person name="Coleine C."/>
            <person name="Stajich J.E."/>
            <person name="Selbmann L."/>
        </authorList>
    </citation>
    <scope>NUCLEOTIDE SEQUENCE</scope>
    <source>
        <strain evidence="3">CCFEE 5810</strain>
    </source>
</reference>
<evidence type="ECO:0000313" key="4">
    <source>
        <dbReference type="Proteomes" id="UP001310594"/>
    </source>
</evidence>
<dbReference type="InterPro" id="IPR012337">
    <property type="entry name" value="RNaseH-like_sf"/>
</dbReference>
<comment type="caution">
    <text evidence="3">The sequence shown here is derived from an EMBL/GenBank/DDBJ whole genome shotgun (WGS) entry which is preliminary data.</text>
</comment>
<name>A0AAN7ZS79_9PEZI</name>
<dbReference type="PANTHER" id="PTHR22891">
    <property type="entry name" value="EUKARYOTIC TRANSLATION INITIATION FACTOR 2C"/>
    <property type="match status" value="1"/>
</dbReference>
<dbReference type="InterPro" id="IPR014811">
    <property type="entry name" value="ArgoL1"/>
</dbReference>
<dbReference type="Proteomes" id="UP001310594">
    <property type="component" value="Unassembled WGS sequence"/>
</dbReference>
<dbReference type="InterPro" id="IPR036397">
    <property type="entry name" value="RNaseH_sf"/>
</dbReference>
<feature type="domain" description="Piwi" evidence="2">
    <location>
        <begin position="747"/>
        <end position="1086"/>
    </location>
</feature>
<dbReference type="SUPFAM" id="SSF53098">
    <property type="entry name" value="Ribonuclease H-like"/>
    <property type="match status" value="1"/>
</dbReference>
<dbReference type="SMART" id="SM00950">
    <property type="entry name" value="Piwi"/>
    <property type="match status" value="1"/>
</dbReference>
<dbReference type="InterPro" id="IPR003165">
    <property type="entry name" value="Piwi"/>
</dbReference>
<feature type="region of interest" description="Disordered" evidence="1">
    <location>
        <begin position="104"/>
        <end position="138"/>
    </location>
</feature>
<dbReference type="Gene3D" id="2.170.260.10">
    <property type="entry name" value="paz domain"/>
    <property type="match status" value="1"/>
</dbReference>
<evidence type="ECO:0000256" key="1">
    <source>
        <dbReference type="SAM" id="MobiDB-lite"/>
    </source>
</evidence>
<dbReference type="Gene3D" id="3.30.420.10">
    <property type="entry name" value="Ribonuclease H-like superfamily/Ribonuclease H"/>
    <property type="match status" value="1"/>
</dbReference>
<evidence type="ECO:0000259" key="2">
    <source>
        <dbReference type="PROSITE" id="PS50822"/>
    </source>
</evidence>
<accession>A0AAN7ZS79</accession>
<dbReference type="Pfam" id="PF02171">
    <property type="entry name" value="Piwi"/>
    <property type="match status" value="1"/>
</dbReference>
<gene>
    <name evidence="3" type="ORF">LTR97_008774</name>
</gene>
<dbReference type="AlphaFoldDB" id="A0AAN7ZS79"/>
<dbReference type="SUPFAM" id="SSF101690">
    <property type="entry name" value="PAZ domain"/>
    <property type="match status" value="1"/>
</dbReference>
<dbReference type="GO" id="GO:0003676">
    <property type="term" value="F:nucleic acid binding"/>
    <property type="evidence" value="ECO:0007669"/>
    <property type="project" value="InterPro"/>
</dbReference>
<dbReference type="SMART" id="SM01163">
    <property type="entry name" value="DUF1785"/>
    <property type="match status" value="1"/>
</dbReference>
<dbReference type="InterPro" id="IPR036085">
    <property type="entry name" value="PAZ_dom_sf"/>
</dbReference>
<dbReference type="Pfam" id="PF08699">
    <property type="entry name" value="ArgoL1"/>
    <property type="match status" value="1"/>
</dbReference>
<protein>
    <recommendedName>
        <fullName evidence="2">Piwi domain-containing protein</fullName>
    </recommendedName>
</protein>